<name>A0ABT8RG24_9BACT</name>
<evidence type="ECO:0000256" key="5">
    <source>
        <dbReference type="ARBA" id="ARBA00023136"/>
    </source>
</evidence>
<feature type="transmembrane region" description="Helical" evidence="6">
    <location>
        <begin position="159"/>
        <end position="181"/>
    </location>
</feature>
<dbReference type="Pfam" id="PF03631">
    <property type="entry name" value="Virul_fac_BrkB"/>
    <property type="match status" value="1"/>
</dbReference>
<dbReference type="Proteomes" id="UP001168528">
    <property type="component" value="Unassembled WGS sequence"/>
</dbReference>
<evidence type="ECO:0000313" key="8">
    <source>
        <dbReference type="Proteomes" id="UP001168528"/>
    </source>
</evidence>
<dbReference type="PANTHER" id="PTHR30213">
    <property type="entry name" value="INNER MEMBRANE PROTEIN YHJD"/>
    <property type="match status" value="1"/>
</dbReference>
<keyword evidence="3 6" id="KW-0812">Transmembrane</keyword>
<dbReference type="NCBIfam" id="TIGR00765">
    <property type="entry name" value="yihY_not_rbn"/>
    <property type="match status" value="1"/>
</dbReference>
<feature type="transmembrane region" description="Helical" evidence="6">
    <location>
        <begin position="236"/>
        <end position="259"/>
    </location>
</feature>
<keyword evidence="4 6" id="KW-1133">Transmembrane helix</keyword>
<comment type="subcellular location">
    <subcellularLocation>
        <location evidence="1">Cell membrane</location>
        <topology evidence="1">Multi-pass membrane protein</topology>
    </subcellularLocation>
</comment>
<feature type="transmembrane region" description="Helical" evidence="6">
    <location>
        <begin position="57"/>
        <end position="79"/>
    </location>
</feature>
<keyword evidence="8" id="KW-1185">Reference proteome</keyword>
<evidence type="ECO:0000256" key="4">
    <source>
        <dbReference type="ARBA" id="ARBA00022989"/>
    </source>
</evidence>
<evidence type="ECO:0000256" key="3">
    <source>
        <dbReference type="ARBA" id="ARBA00022692"/>
    </source>
</evidence>
<sequence length="317" mass="36169">MHNRIEKVVLQSELYRKLKHKSDNIYLHDRKTSLSKVLRILMRKIQKDELDARANAVAFNFTLSVFPALIFLFTLIPYIPIDNLDKQIMLLLGQVLPKGIYVEAAATIEDIVSRPRGNLLSIGFILTLYVATNGVIALMNAFNRSYRTGERRSFLKKRFIAVSITFLLAFVLVMAILLLIIGNIVLNLLIEYHILTDSLSFYAISFLQYIVVFLVFFTAISFIYHLAPSVSRRWRFFSVGSILAAILCIVITHVFSFYISNFATYNKLYGSIGTFIGLMIWLYLLSLTLLLGFEINASIDEARYGVTLDALERVKVP</sequence>
<evidence type="ECO:0000256" key="2">
    <source>
        <dbReference type="ARBA" id="ARBA00022475"/>
    </source>
</evidence>
<accession>A0ABT8RG24</accession>
<feature type="transmembrane region" description="Helical" evidence="6">
    <location>
        <begin position="271"/>
        <end position="293"/>
    </location>
</feature>
<protein>
    <submittedName>
        <fullName evidence="7">YihY/virulence factor BrkB family protein</fullName>
    </submittedName>
</protein>
<evidence type="ECO:0000256" key="1">
    <source>
        <dbReference type="ARBA" id="ARBA00004651"/>
    </source>
</evidence>
<feature type="transmembrane region" description="Helical" evidence="6">
    <location>
        <begin position="119"/>
        <end position="138"/>
    </location>
</feature>
<dbReference type="EMBL" id="JAUKPO010000028">
    <property type="protein sequence ID" value="MDO1450294.1"/>
    <property type="molecule type" value="Genomic_DNA"/>
</dbReference>
<evidence type="ECO:0000256" key="6">
    <source>
        <dbReference type="SAM" id="Phobius"/>
    </source>
</evidence>
<gene>
    <name evidence="7" type="ORF">Q0590_28705</name>
</gene>
<evidence type="ECO:0000313" key="7">
    <source>
        <dbReference type="EMBL" id="MDO1450294.1"/>
    </source>
</evidence>
<comment type="caution">
    <text evidence="7">The sequence shown here is derived from an EMBL/GenBank/DDBJ whole genome shotgun (WGS) entry which is preliminary data.</text>
</comment>
<keyword evidence="2" id="KW-1003">Cell membrane</keyword>
<dbReference type="PIRSF" id="PIRSF035875">
    <property type="entry name" value="RNase_BN"/>
    <property type="match status" value="1"/>
</dbReference>
<feature type="transmembrane region" description="Helical" evidence="6">
    <location>
        <begin position="201"/>
        <end position="224"/>
    </location>
</feature>
<proteinExistence type="predicted"/>
<organism evidence="7 8">
    <name type="scientific">Rhodocytophaga aerolata</name>
    <dbReference type="NCBI Taxonomy" id="455078"/>
    <lineage>
        <taxon>Bacteria</taxon>
        <taxon>Pseudomonadati</taxon>
        <taxon>Bacteroidota</taxon>
        <taxon>Cytophagia</taxon>
        <taxon>Cytophagales</taxon>
        <taxon>Rhodocytophagaceae</taxon>
        <taxon>Rhodocytophaga</taxon>
    </lineage>
</organism>
<keyword evidence="5 6" id="KW-0472">Membrane</keyword>
<dbReference type="RefSeq" id="WP_302041096.1">
    <property type="nucleotide sequence ID" value="NZ_JAUKPO010000028.1"/>
</dbReference>
<reference evidence="7" key="1">
    <citation type="submission" date="2023-07" db="EMBL/GenBank/DDBJ databases">
        <title>The genome sequence of Rhodocytophaga aerolata KACC 12507.</title>
        <authorList>
            <person name="Zhang X."/>
        </authorList>
    </citation>
    <scope>NUCLEOTIDE SEQUENCE</scope>
    <source>
        <strain evidence="7">KACC 12507</strain>
    </source>
</reference>
<dbReference type="InterPro" id="IPR017039">
    <property type="entry name" value="Virul_fac_BrkB"/>
</dbReference>
<dbReference type="PANTHER" id="PTHR30213:SF0">
    <property type="entry name" value="UPF0761 MEMBRANE PROTEIN YIHY"/>
    <property type="match status" value="1"/>
</dbReference>